<evidence type="ECO:0000256" key="1">
    <source>
        <dbReference type="ARBA" id="ARBA00038473"/>
    </source>
</evidence>
<evidence type="ECO:0000259" key="4">
    <source>
        <dbReference type="Pfam" id="PF00144"/>
    </source>
</evidence>
<feature type="domain" description="Beta-lactamase-related" evidence="4">
    <location>
        <begin position="182"/>
        <end position="488"/>
    </location>
</feature>
<dbReference type="SUPFAM" id="SSF56601">
    <property type="entry name" value="beta-lactamase/transpeptidase-like"/>
    <property type="match status" value="1"/>
</dbReference>
<dbReference type="AlphaFoldDB" id="A0A3M6UIQ3"/>
<dbReference type="PANTHER" id="PTHR22935">
    <property type="entry name" value="PENICILLIN-BINDING PROTEIN"/>
    <property type="match status" value="1"/>
</dbReference>
<reference evidence="5 6" key="1">
    <citation type="journal article" date="2018" name="Sci. Rep.">
        <title>Comparative analysis of the Pocillopora damicornis genome highlights role of immune system in coral evolution.</title>
        <authorList>
            <person name="Cunning R."/>
            <person name="Bay R.A."/>
            <person name="Gillette P."/>
            <person name="Baker A.C."/>
            <person name="Traylor-Knowles N."/>
        </authorList>
    </citation>
    <scope>NUCLEOTIDE SEQUENCE [LARGE SCALE GENOMIC DNA]</scope>
    <source>
        <strain evidence="5">RSMAS</strain>
        <tissue evidence="5">Whole animal</tissue>
    </source>
</reference>
<evidence type="ECO:0000256" key="2">
    <source>
        <dbReference type="SAM" id="MobiDB-lite"/>
    </source>
</evidence>
<dbReference type="Gene3D" id="3.40.710.10">
    <property type="entry name" value="DD-peptidase/beta-lactamase superfamily"/>
    <property type="match status" value="1"/>
</dbReference>
<evidence type="ECO:0000313" key="5">
    <source>
        <dbReference type="EMBL" id="RMX53248.1"/>
    </source>
</evidence>
<dbReference type="Proteomes" id="UP000275408">
    <property type="component" value="Unassembled WGS sequence"/>
</dbReference>
<accession>A0A3M6UIQ3</accession>
<dbReference type="PANTHER" id="PTHR22935:SF95">
    <property type="entry name" value="BETA-LACTAMASE-LIKE 1-RELATED"/>
    <property type="match status" value="1"/>
</dbReference>
<evidence type="ECO:0000256" key="3">
    <source>
        <dbReference type="SAM" id="Phobius"/>
    </source>
</evidence>
<gene>
    <name evidence="5" type="ORF">pdam_00020616</name>
</gene>
<dbReference type="InterPro" id="IPR001466">
    <property type="entry name" value="Beta-lactam-related"/>
</dbReference>
<evidence type="ECO:0000313" key="6">
    <source>
        <dbReference type="Proteomes" id="UP000275408"/>
    </source>
</evidence>
<name>A0A3M6UIQ3_POCDA</name>
<sequence>YFYSFISKASDEQKGTLSVTRLQLHPDPNMDTDNRLGKLEPESPQSPGAESQMSFNVYDAKISGRDSFLGALPSSASTIGFWSDHHSKGKMDNFTVRAYSKRIRQLTLFLAVFIIVSMVMTALFVWRMSYFKLEDKTDEKRHLEQKPIVAPRSACPVRAEAVPLEPLPISIEEALIEIERALKEVNTKDDTIAIMANVVYMDKVIWERSYGKMNRSNPSAPNLSSKTVFPVASVTKVFTALMLYKLYYEKKVKSLDDPFKKYMPKFSIKDPFNSHEIVLREMVSHMSGIPREAPCLKEMKENLCPDNNTVMLDRIKNLTLVAEPGNKVSYSNLGFGLLGQGLALSQNVSYEEWMQKSVFDPLGMHDSGFKLTPKLRQRIPVGFLGKDSLQPFEWGWANPAGGMFTSLEDLAKLEITLFNSTEEDDFLSPVLTEEFFSPAFILDGKQFIGSPWEMFLMNGYIARMKNGFVYGYSSNIFLFPELKLAFNIFNTGSCKGCCFPSVKRLLIAFHEELTARDVKQQKTIQQQEAAPYLGEFFTDDVPTIRRVIIRYNEGKMTFAVDNHVFRLNHIKGTTFELIDRRKVDCLIIALMGINHERVHFDPPGSSPDGVSTGFTVFGFHLRGKAYFRRKQL</sequence>
<comment type="similarity">
    <text evidence="1">Belongs to the beta-lactamase family.</text>
</comment>
<organism evidence="5 6">
    <name type="scientific">Pocillopora damicornis</name>
    <name type="common">Cauliflower coral</name>
    <name type="synonym">Millepora damicornis</name>
    <dbReference type="NCBI Taxonomy" id="46731"/>
    <lineage>
        <taxon>Eukaryota</taxon>
        <taxon>Metazoa</taxon>
        <taxon>Cnidaria</taxon>
        <taxon>Anthozoa</taxon>
        <taxon>Hexacorallia</taxon>
        <taxon>Scleractinia</taxon>
        <taxon>Astrocoeniina</taxon>
        <taxon>Pocilloporidae</taxon>
        <taxon>Pocillopora</taxon>
    </lineage>
</organism>
<feature type="compositionally biased region" description="Basic and acidic residues" evidence="2">
    <location>
        <begin position="32"/>
        <end position="41"/>
    </location>
</feature>
<dbReference type="STRING" id="46731.A0A3M6UIQ3"/>
<keyword evidence="6" id="KW-1185">Reference proteome</keyword>
<dbReference type="EMBL" id="RCHS01001485">
    <property type="protein sequence ID" value="RMX53248.1"/>
    <property type="molecule type" value="Genomic_DNA"/>
</dbReference>
<feature type="non-terminal residue" evidence="5">
    <location>
        <position position="1"/>
    </location>
</feature>
<keyword evidence="3" id="KW-0472">Membrane</keyword>
<feature type="transmembrane region" description="Helical" evidence="3">
    <location>
        <begin position="106"/>
        <end position="126"/>
    </location>
</feature>
<keyword evidence="3" id="KW-0812">Transmembrane</keyword>
<keyword evidence="3" id="KW-1133">Transmembrane helix</keyword>
<feature type="region of interest" description="Disordered" evidence="2">
    <location>
        <begin position="23"/>
        <end position="51"/>
    </location>
</feature>
<dbReference type="InterPro" id="IPR012338">
    <property type="entry name" value="Beta-lactam/transpept-like"/>
</dbReference>
<dbReference type="Pfam" id="PF00144">
    <property type="entry name" value="Beta-lactamase"/>
    <property type="match status" value="1"/>
</dbReference>
<protein>
    <recommendedName>
        <fullName evidence="4">Beta-lactamase-related domain-containing protein</fullName>
    </recommendedName>
</protein>
<dbReference type="OrthoDB" id="5946976at2759"/>
<proteinExistence type="inferred from homology"/>
<dbReference type="InterPro" id="IPR051478">
    <property type="entry name" value="Beta-lactamase-like_AB/R"/>
</dbReference>
<comment type="caution">
    <text evidence="5">The sequence shown here is derived from an EMBL/GenBank/DDBJ whole genome shotgun (WGS) entry which is preliminary data.</text>
</comment>